<comment type="catalytic activity">
    <reaction evidence="12">
        <text>tRNA(Thr) + L-threonine + ATP = L-threonyl-tRNA(Thr) + AMP + diphosphate + H(+)</text>
        <dbReference type="Rhea" id="RHEA:24624"/>
        <dbReference type="Rhea" id="RHEA-COMP:9670"/>
        <dbReference type="Rhea" id="RHEA-COMP:9704"/>
        <dbReference type="ChEBI" id="CHEBI:15378"/>
        <dbReference type="ChEBI" id="CHEBI:30616"/>
        <dbReference type="ChEBI" id="CHEBI:33019"/>
        <dbReference type="ChEBI" id="CHEBI:57926"/>
        <dbReference type="ChEBI" id="CHEBI:78442"/>
        <dbReference type="ChEBI" id="CHEBI:78534"/>
        <dbReference type="ChEBI" id="CHEBI:456215"/>
        <dbReference type="EC" id="6.1.1.3"/>
    </reaction>
</comment>
<sequence length="847" mass="96369">MLSNLLISNKKLFHNHLKFSVVSRSLGILKESPLSKDKIWELAKKTLGDQKNDSGNITVTSGKQKFDIKSNTLTPMQIYEQLNLGKDPSELSNSKGENIIVPLISNTVCDMNTPLKTSGELRFLNSTEKSEKLLINDILWRSSGVVLSASIEKLFGEYAFLFDSKVLSPRDPETSGYIGGGFSSDFALFDKSYLKEIENILIRENSNKPSISGNIINKIKSIYELSPKIFEFLNKEKAKKVWDEYTKIVLRNEYIDVIEVPAQLAIEIMQSNPFAQSAIASKLSNINNMVLLYKLQDHIGTINGPIFQQTNHLANKIELEISSSHFVLPDLVQENGSIKPNSDEKIAFSKEPSLNRVTGITFYNKNEMKNYNEQVEIASKNDHRIIGKEQSLYMMHKYSPGSPFFLKYGTRIINRILELLRDKYKEHGFDEVITPQIYYKALWETSGHWENYKDDMFAIIEASEIDKKESSQDYHGCCSGIHTSAGEKGGLKPMNCPGHCLIFASNVRSYRDLPLRLADLSPLHRNEPVGTLSGLTRVRRFHQDDGHIFCSKDSIQEEIYKQLLMIDQVYKIFGFKDYQFTLSTRPELGFIGSIEQWDSAESMLKSALDKSNRHWSEKHGDGAFYGPKIDVYVKDSFGRKHQTATVQLDFQLPKRFNLKFINKEGKKEEPVIIHRAVLGSIERMLAILSEHYSGKWPFWVSPRQALVVPVLSSTTSNSDSTNPQEVESLNNRIIEYANMIHSSLQGGNFHKNITSNIENDHFEKYINKRIKAYKFHVDIETAGSVSQKLGRVVKAARLNRYNYLIVVGANEMNSGLVNVRAFNGKEIGSISLPKLQETFMDMMDNYD</sequence>
<dbReference type="GO" id="GO:0004829">
    <property type="term" value="F:threonine-tRNA ligase activity"/>
    <property type="evidence" value="ECO:0007669"/>
    <property type="project" value="UniProtKB-EC"/>
</dbReference>
<comment type="similarity">
    <text evidence="2">Belongs to the class-II aminoacyl-tRNA synthetase family.</text>
</comment>
<dbReference type="GO" id="GO:0006435">
    <property type="term" value="P:threonyl-tRNA aminoacylation"/>
    <property type="evidence" value="ECO:0007669"/>
    <property type="project" value="InterPro"/>
</dbReference>
<dbReference type="Proteomes" id="UP000245591">
    <property type="component" value="Unassembled WGS sequence"/>
</dbReference>
<keyword evidence="5" id="KW-0547">Nucleotide-binding</keyword>
<dbReference type="EC" id="6.1.1.3" evidence="3"/>
<evidence type="ECO:0000259" key="13">
    <source>
        <dbReference type="PROSITE" id="PS50862"/>
    </source>
</evidence>
<dbReference type="PANTHER" id="PTHR11451">
    <property type="entry name" value="THREONINE-TRNA LIGASE"/>
    <property type="match status" value="1"/>
</dbReference>
<keyword evidence="10" id="KW-0030">Aminoacyl-tRNA synthetase</keyword>
<dbReference type="Gene3D" id="3.40.50.800">
    <property type="entry name" value="Anticodon-binding domain"/>
    <property type="match status" value="1"/>
</dbReference>
<dbReference type="InterPro" id="IPR002320">
    <property type="entry name" value="Thr-tRNA-ligase_IIa"/>
</dbReference>
<dbReference type="AlphaFoldDB" id="A0A2U1JD92"/>
<dbReference type="EMBL" id="MBFU01000031">
    <property type="protein sequence ID" value="PWA03077.1"/>
    <property type="molecule type" value="Genomic_DNA"/>
</dbReference>
<dbReference type="InterPro" id="IPR004154">
    <property type="entry name" value="Anticodon-bd"/>
</dbReference>
<evidence type="ECO:0000256" key="9">
    <source>
        <dbReference type="ARBA" id="ARBA00023128"/>
    </source>
</evidence>
<evidence type="ECO:0000313" key="14">
    <source>
        <dbReference type="EMBL" id="PWA03077.1"/>
    </source>
</evidence>
<keyword evidence="4" id="KW-0436">Ligase</keyword>
<name>A0A2U1JD92_SMIAN</name>
<dbReference type="InterPro" id="IPR033728">
    <property type="entry name" value="ThrRS_core"/>
</dbReference>
<dbReference type="Gene3D" id="3.30.980.10">
    <property type="entry name" value="Threonyl-trna Synthetase, Chain A, domain 2"/>
    <property type="match status" value="1"/>
</dbReference>
<evidence type="ECO:0000256" key="12">
    <source>
        <dbReference type="ARBA" id="ARBA00049515"/>
    </source>
</evidence>
<dbReference type="PRINTS" id="PR01047">
    <property type="entry name" value="TRNASYNTHTHR"/>
</dbReference>
<proteinExistence type="inferred from homology"/>
<evidence type="ECO:0000256" key="2">
    <source>
        <dbReference type="ARBA" id="ARBA00008226"/>
    </source>
</evidence>
<keyword evidence="9" id="KW-0496">Mitochondrion</keyword>
<dbReference type="SUPFAM" id="SSF52954">
    <property type="entry name" value="Class II aaRS ABD-related"/>
    <property type="match status" value="1"/>
</dbReference>
<organism evidence="14 15">
    <name type="scientific">Smittium angustum</name>
    <dbReference type="NCBI Taxonomy" id="133377"/>
    <lineage>
        <taxon>Eukaryota</taxon>
        <taxon>Fungi</taxon>
        <taxon>Fungi incertae sedis</taxon>
        <taxon>Zoopagomycota</taxon>
        <taxon>Kickxellomycotina</taxon>
        <taxon>Harpellomycetes</taxon>
        <taxon>Harpellales</taxon>
        <taxon>Legeriomycetaceae</taxon>
        <taxon>Smittium</taxon>
    </lineage>
</organism>
<dbReference type="SUPFAM" id="SSF55681">
    <property type="entry name" value="Class II aaRS and biotin synthetases"/>
    <property type="match status" value="1"/>
</dbReference>
<comment type="caution">
    <text evidence="14">The sequence shown here is derived from an EMBL/GenBank/DDBJ whole genome shotgun (WGS) entry which is preliminary data.</text>
</comment>
<dbReference type="GO" id="GO:0005759">
    <property type="term" value="C:mitochondrial matrix"/>
    <property type="evidence" value="ECO:0007669"/>
    <property type="project" value="UniProtKB-SubCell"/>
</dbReference>
<keyword evidence="7" id="KW-0648">Protein biosynthesis</keyword>
<evidence type="ECO:0000256" key="10">
    <source>
        <dbReference type="ARBA" id="ARBA00023146"/>
    </source>
</evidence>
<dbReference type="Pfam" id="PF00587">
    <property type="entry name" value="tRNA-synt_2b"/>
    <property type="match status" value="1"/>
</dbReference>
<dbReference type="InterPro" id="IPR045864">
    <property type="entry name" value="aa-tRNA-synth_II/BPL/LPL"/>
</dbReference>
<dbReference type="InterPro" id="IPR006195">
    <property type="entry name" value="aa-tRNA-synth_II"/>
</dbReference>
<dbReference type="Gene3D" id="3.30.930.10">
    <property type="entry name" value="Bira Bifunctional Protein, Domain 2"/>
    <property type="match status" value="1"/>
</dbReference>
<protein>
    <recommendedName>
        <fullName evidence="3">threonine--tRNA ligase</fullName>
        <ecNumber evidence="3">6.1.1.3</ecNumber>
    </recommendedName>
    <alternativeName>
        <fullName evidence="11">Threonyl-tRNA synthetase</fullName>
    </alternativeName>
</protein>
<dbReference type="NCBIfam" id="TIGR00418">
    <property type="entry name" value="thrS"/>
    <property type="match status" value="1"/>
</dbReference>
<evidence type="ECO:0000256" key="3">
    <source>
        <dbReference type="ARBA" id="ARBA00013163"/>
    </source>
</evidence>
<dbReference type="GO" id="GO:0005524">
    <property type="term" value="F:ATP binding"/>
    <property type="evidence" value="ECO:0007669"/>
    <property type="project" value="UniProtKB-KW"/>
</dbReference>
<evidence type="ECO:0000256" key="8">
    <source>
        <dbReference type="ARBA" id="ARBA00022946"/>
    </source>
</evidence>
<evidence type="ECO:0000256" key="11">
    <source>
        <dbReference type="ARBA" id="ARBA00031900"/>
    </source>
</evidence>
<dbReference type="PANTHER" id="PTHR11451:SF44">
    <property type="entry name" value="THREONINE--TRNA LIGASE, CHLOROPLASTIC_MITOCHONDRIAL 2"/>
    <property type="match status" value="1"/>
</dbReference>
<evidence type="ECO:0000256" key="6">
    <source>
        <dbReference type="ARBA" id="ARBA00022840"/>
    </source>
</evidence>
<feature type="domain" description="Aminoacyl-transfer RNA synthetases class-II family profile" evidence="13">
    <location>
        <begin position="409"/>
        <end position="709"/>
    </location>
</feature>
<evidence type="ECO:0000313" key="15">
    <source>
        <dbReference type="Proteomes" id="UP000245591"/>
    </source>
</evidence>
<dbReference type="InterPro" id="IPR036621">
    <property type="entry name" value="Anticodon-bd_dom_sf"/>
</dbReference>
<accession>A0A2U1JD92</accession>
<comment type="subcellular location">
    <subcellularLocation>
        <location evidence="1">Mitochondrion matrix</location>
    </subcellularLocation>
</comment>
<dbReference type="CDD" id="cd00771">
    <property type="entry name" value="ThrRS_core"/>
    <property type="match status" value="1"/>
</dbReference>
<evidence type="ECO:0000256" key="5">
    <source>
        <dbReference type="ARBA" id="ARBA00022741"/>
    </source>
</evidence>
<dbReference type="PROSITE" id="PS50862">
    <property type="entry name" value="AA_TRNA_LIGASE_II"/>
    <property type="match status" value="1"/>
</dbReference>
<gene>
    <name evidence="14" type="ORF">BB558_000757</name>
</gene>
<evidence type="ECO:0000256" key="7">
    <source>
        <dbReference type="ARBA" id="ARBA00022917"/>
    </source>
</evidence>
<dbReference type="InterPro" id="IPR002314">
    <property type="entry name" value="aa-tRNA-synt_IIb"/>
</dbReference>
<evidence type="ECO:0000256" key="4">
    <source>
        <dbReference type="ARBA" id="ARBA00022598"/>
    </source>
</evidence>
<keyword evidence="6" id="KW-0067">ATP-binding</keyword>
<dbReference type="FunFam" id="3.30.930.10:FF:000039">
    <property type="entry name" value="Threonyl-tRNA synthetase, mitochondrial"/>
    <property type="match status" value="1"/>
</dbReference>
<dbReference type="Pfam" id="PF03129">
    <property type="entry name" value="HGTP_anticodon"/>
    <property type="match status" value="1"/>
</dbReference>
<reference evidence="14 15" key="1">
    <citation type="journal article" date="2018" name="MBio">
        <title>Comparative Genomics Reveals the Core Gene Toolbox for the Fungus-Insect Symbiosis.</title>
        <authorList>
            <person name="Wang Y."/>
            <person name="Stata M."/>
            <person name="Wang W."/>
            <person name="Stajich J.E."/>
            <person name="White M.M."/>
            <person name="Moncalvo J.M."/>
        </authorList>
    </citation>
    <scope>NUCLEOTIDE SEQUENCE [LARGE SCALE GENOMIC DNA]</scope>
    <source>
        <strain evidence="14 15">AUS-126-30</strain>
    </source>
</reference>
<keyword evidence="15" id="KW-1185">Reference proteome</keyword>
<evidence type="ECO:0000256" key="1">
    <source>
        <dbReference type="ARBA" id="ARBA00004305"/>
    </source>
</evidence>
<keyword evidence="8" id="KW-0809">Transit peptide</keyword>